<accession>A0A219B194</accession>
<evidence type="ECO:0000256" key="3">
    <source>
        <dbReference type="ARBA" id="ARBA00038502"/>
    </source>
</evidence>
<comment type="caution">
    <text evidence="5">The sequence shown here is derived from an EMBL/GenBank/DDBJ whole genome shotgun (WGS) entry which is preliminary data.</text>
</comment>
<keyword evidence="2" id="KW-0012">Acyltransferase</keyword>
<dbReference type="OrthoDB" id="9804153at2"/>
<dbReference type="InterPro" id="IPR051531">
    <property type="entry name" value="N-acetyltransferase"/>
</dbReference>
<dbReference type="PANTHER" id="PTHR43792:SF8">
    <property type="entry name" value="[RIBOSOMAL PROTEIN US5]-ALANINE N-ACETYLTRANSFERASE"/>
    <property type="match status" value="1"/>
</dbReference>
<name>A0A219B194_9SPHN</name>
<feature type="domain" description="N-acetyltransferase" evidence="4">
    <location>
        <begin position="37"/>
        <end position="204"/>
    </location>
</feature>
<dbReference type="EMBL" id="NFZT01000001">
    <property type="protein sequence ID" value="OWV32095.1"/>
    <property type="molecule type" value="Genomic_DNA"/>
</dbReference>
<dbReference type="Pfam" id="PF13302">
    <property type="entry name" value="Acetyltransf_3"/>
    <property type="match status" value="1"/>
</dbReference>
<dbReference type="InterPro" id="IPR000182">
    <property type="entry name" value="GNAT_dom"/>
</dbReference>
<organism evidence="5 6">
    <name type="scientific">Pacificimonas flava</name>
    <dbReference type="NCBI Taxonomy" id="1234595"/>
    <lineage>
        <taxon>Bacteria</taxon>
        <taxon>Pseudomonadati</taxon>
        <taxon>Pseudomonadota</taxon>
        <taxon>Alphaproteobacteria</taxon>
        <taxon>Sphingomonadales</taxon>
        <taxon>Sphingosinicellaceae</taxon>
        <taxon>Pacificimonas</taxon>
    </lineage>
</organism>
<evidence type="ECO:0000256" key="1">
    <source>
        <dbReference type="ARBA" id="ARBA00022679"/>
    </source>
</evidence>
<keyword evidence="6" id="KW-1185">Reference proteome</keyword>
<comment type="similarity">
    <text evidence="3">Belongs to the acetyltransferase family. RimJ subfamily.</text>
</comment>
<dbReference type="InterPro" id="IPR016181">
    <property type="entry name" value="Acyl_CoA_acyltransferase"/>
</dbReference>
<evidence type="ECO:0000256" key="2">
    <source>
        <dbReference type="ARBA" id="ARBA00023315"/>
    </source>
</evidence>
<sequence length="221" mass="23983">MSFRANAGKTCAGFAVAPAYPRRREGVTALFITTKRLFLRPLWPEDAPLLARRMGEPEVLRNLGTPPSPFTLDAAKQKIAADAACWPSTVQLGAFLRTEDGPELAGGVGFGARADRGGETALSYWIAKEWQGRGISVEAGSALLEHAFLAHRLPTLTARHYADNPASGRVLEKLGFTALPGTQKVFCRPRGEDVDSICFSLTRADWERHSGLLAEPLRRAA</sequence>
<dbReference type="AlphaFoldDB" id="A0A219B194"/>
<evidence type="ECO:0000259" key="4">
    <source>
        <dbReference type="PROSITE" id="PS51186"/>
    </source>
</evidence>
<dbReference type="Proteomes" id="UP000198462">
    <property type="component" value="Unassembled WGS sequence"/>
</dbReference>
<dbReference type="SUPFAM" id="SSF55729">
    <property type="entry name" value="Acyl-CoA N-acyltransferases (Nat)"/>
    <property type="match status" value="1"/>
</dbReference>
<evidence type="ECO:0000313" key="5">
    <source>
        <dbReference type="EMBL" id="OWV32095.1"/>
    </source>
</evidence>
<evidence type="ECO:0000313" key="6">
    <source>
        <dbReference type="Proteomes" id="UP000198462"/>
    </source>
</evidence>
<gene>
    <name evidence="5" type="ORF">B5C34_00585</name>
</gene>
<proteinExistence type="inferred from homology"/>
<protein>
    <recommendedName>
        <fullName evidence="4">N-acetyltransferase domain-containing protein</fullName>
    </recommendedName>
</protein>
<dbReference type="GO" id="GO:0016747">
    <property type="term" value="F:acyltransferase activity, transferring groups other than amino-acyl groups"/>
    <property type="evidence" value="ECO:0007669"/>
    <property type="project" value="InterPro"/>
</dbReference>
<dbReference type="PANTHER" id="PTHR43792">
    <property type="entry name" value="GNAT FAMILY, PUTATIVE (AFU_ORTHOLOGUE AFUA_3G00765)-RELATED-RELATED"/>
    <property type="match status" value="1"/>
</dbReference>
<keyword evidence="1" id="KW-0808">Transferase</keyword>
<reference evidence="6" key="1">
    <citation type="submission" date="2017-05" db="EMBL/GenBank/DDBJ databases">
        <authorList>
            <person name="Lin X."/>
        </authorList>
    </citation>
    <scope>NUCLEOTIDE SEQUENCE [LARGE SCALE GENOMIC DNA]</scope>
    <source>
        <strain evidence="6">JLT2012</strain>
    </source>
</reference>
<dbReference type="Gene3D" id="3.40.630.30">
    <property type="match status" value="1"/>
</dbReference>
<dbReference type="PROSITE" id="PS51186">
    <property type="entry name" value="GNAT"/>
    <property type="match status" value="1"/>
</dbReference>